<dbReference type="SUPFAM" id="SSF74982">
    <property type="entry name" value="Small protein B (SmpB)"/>
    <property type="match status" value="1"/>
</dbReference>
<evidence type="ECO:0000256" key="3">
    <source>
        <dbReference type="HAMAP-Rule" id="MF_00023"/>
    </source>
</evidence>
<dbReference type="InterPro" id="IPR000037">
    <property type="entry name" value="SsrA-bd_prot"/>
</dbReference>
<protein>
    <recommendedName>
        <fullName evidence="3">SsrA-binding protein</fullName>
    </recommendedName>
    <alternativeName>
        <fullName evidence="3">Small protein B</fullName>
    </alternativeName>
</protein>
<accession>A0A133KHN2</accession>
<proteinExistence type="inferred from homology"/>
<dbReference type="GO" id="GO:0003723">
    <property type="term" value="F:RNA binding"/>
    <property type="evidence" value="ECO:0007669"/>
    <property type="project" value="UniProtKB-UniRule"/>
</dbReference>
<comment type="similarity">
    <text evidence="3">Belongs to the SmpB family.</text>
</comment>
<dbReference type="PANTHER" id="PTHR30308:SF2">
    <property type="entry name" value="SSRA-BINDING PROTEIN"/>
    <property type="match status" value="1"/>
</dbReference>
<dbReference type="Proteomes" id="UP000070383">
    <property type="component" value="Unassembled WGS sequence"/>
</dbReference>
<comment type="subcellular location">
    <subcellularLocation>
        <location evidence="3">Cytoplasm</location>
    </subcellularLocation>
    <text evidence="3">The tmRNA-SmpB complex associates with stalled 70S ribosomes.</text>
</comment>
<dbReference type="InterPro" id="IPR023620">
    <property type="entry name" value="SmpB"/>
</dbReference>
<dbReference type="PANTHER" id="PTHR30308">
    <property type="entry name" value="TMRNA-BINDING COMPONENT OF TRANS-TRANSLATION TAGGING COMPLEX"/>
    <property type="match status" value="1"/>
</dbReference>
<dbReference type="NCBIfam" id="NF003843">
    <property type="entry name" value="PRK05422.1"/>
    <property type="match status" value="1"/>
</dbReference>
<evidence type="ECO:0000256" key="2">
    <source>
        <dbReference type="ARBA" id="ARBA00022884"/>
    </source>
</evidence>
<reference evidence="5" key="1">
    <citation type="submission" date="2016-01" db="EMBL/GenBank/DDBJ databases">
        <authorList>
            <person name="Mitreva M."/>
            <person name="Pepin K.H."/>
            <person name="Mihindukulasuriya K.A."/>
            <person name="Fulton R."/>
            <person name="Fronick C."/>
            <person name="O'Laughlin M."/>
            <person name="Miner T."/>
            <person name="Herter B."/>
            <person name="Rosa B.A."/>
            <person name="Cordes M."/>
            <person name="Tomlinson C."/>
            <person name="Wollam A."/>
            <person name="Palsikar V.B."/>
            <person name="Mardis E.R."/>
            <person name="Wilson R.K."/>
        </authorList>
    </citation>
    <scope>NUCLEOTIDE SEQUENCE [LARGE SCALE GENOMIC DNA]</scope>
    <source>
        <strain evidence="5">MJR8151</strain>
    </source>
</reference>
<dbReference type="CDD" id="cd09294">
    <property type="entry name" value="SmpB"/>
    <property type="match status" value="1"/>
</dbReference>
<comment type="function">
    <text evidence="3">Required for rescue of stalled ribosomes mediated by trans-translation. Binds to transfer-messenger RNA (tmRNA), required for stable association of tmRNA with ribosomes. tmRNA and SmpB together mimic tRNA shape, replacing the anticodon stem-loop with SmpB. tmRNA is encoded by the ssrA gene; the 2 termini fold to resemble tRNA(Ala) and it encodes a 'tag peptide', a short internal open reading frame. During trans-translation Ala-aminoacylated tmRNA acts like a tRNA, entering the A-site of stalled ribosomes, displacing the stalled mRNA. The ribosome then switches to translate the ORF on the tmRNA; the nascent peptide is terminated with the 'tag peptide' encoded by the tmRNA and targeted for degradation. The ribosome is freed to recommence translation, which seems to be the essential function of trans-translation.</text>
</comment>
<name>A0A133KHN2_9FIRM</name>
<comment type="caution">
    <text evidence="4">The sequence shown here is derived from an EMBL/GenBank/DDBJ whole genome shotgun (WGS) entry which is preliminary data.</text>
</comment>
<dbReference type="PROSITE" id="PS01317">
    <property type="entry name" value="SSRP"/>
    <property type="match status" value="1"/>
</dbReference>
<evidence type="ECO:0000313" key="5">
    <source>
        <dbReference type="Proteomes" id="UP000070383"/>
    </source>
</evidence>
<dbReference type="GO" id="GO:0070930">
    <property type="term" value="P:trans-translation-dependent protein tagging"/>
    <property type="evidence" value="ECO:0007669"/>
    <property type="project" value="TreeGrafter"/>
</dbReference>
<keyword evidence="5" id="KW-1185">Reference proteome</keyword>
<dbReference type="GO" id="GO:0070929">
    <property type="term" value="P:trans-translation"/>
    <property type="evidence" value="ECO:0007669"/>
    <property type="project" value="UniProtKB-UniRule"/>
</dbReference>
<evidence type="ECO:0000313" key="4">
    <source>
        <dbReference type="EMBL" id="KWZ78934.1"/>
    </source>
</evidence>
<keyword evidence="1 3" id="KW-0963">Cytoplasm</keyword>
<organism evidence="4 5">
    <name type="scientific">Anaerococcus tetradius</name>
    <dbReference type="NCBI Taxonomy" id="33036"/>
    <lineage>
        <taxon>Bacteria</taxon>
        <taxon>Bacillati</taxon>
        <taxon>Bacillota</taxon>
        <taxon>Tissierellia</taxon>
        <taxon>Tissierellales</taxon>
        <taxon>Peptoniphilaceae</taxon>
        <taxon>Anaerococcus</taxon>
    </lineage>
</organism>
<dbReference type="EMBL" id="LRPM01000010">
    <property type="protein sequence ID" value="KWZ78934.1"/>
    <property type="molecule type" value="Genomic_DNA"/>
</dbReference>
<evidence type="ECO:0000256" key="1">
    <source>
        <dbReference type="ARBA" id="ARBA00022490"/>
    </source>
</evidence>
<dbReference type="Pfam" id="PF01668">
    <property type="entry name" value="SmpB"/>
    <property type="match status" value="1"/>
</dbReference>
<dbReference type="GO" id="GO:0005829">
    <property type="term" value="C:cytosol"/>
    <property type="evidence" value="ECO:0007669"/>
    <property type="project" value="TreeGrafter"/>
</dbReference>
<dbReference type="PATRIC" id="fig|33036.3.peg.415"/>
<dbReference type="Gene3D" id="2.40.280.10">
    <property type="match status" value="1"/>
</dbReference>
<dbReference type="NCBIfam" id="TIGR00086">
    <property type="entry name" value="smpB"/>
    <property type="match status" value="1"/>
</dbReference>
<sequence length="148" mass="17120">MMKLLANNKKAYHDYFIEEKYEAGISLSGSEVKSMKQGKVSIKESFIGDRNGEMFIYGMHVTPYDHAYDKDIDPTRTRKLLLHKKEINKLIGQKTQAGYTIVPLRVYESEGLVKIEIALAKGKKQYDKRDSLKAKDDKRKIDRALKNY</sequence>
<dbReference type="STRING" id="33036.HMPREF3200_00415"/>
<dbReference type="HAMAP" id="MF_00023">
    <property type="entry name" value="SmpB"/>
    <property type="match status" value="1"/>
</dbReference>
<dbReference type="InterPro" id="IPR020081">
    <property type="entry name" value="SsrA-bd_prot_CS"/>
</dbReference>
<keyword evidence="2 3" id="KW-0694">RNA-binding</keyword>
<dbReference type="AlphaFoldDB" id="A0A133KHN2"/>
<gene>
    <name evidence="3" type="primary">smpB</name>
    <name evidence="4" type="ORF">HMPREF3200_00415</name>
</gene>